<comment type="caution">
    <text evidence="5">The sequence shown here is derived from an EMBL/GenBank/DDBJ whole genome shotgun (WGS) entry which is preliminary data.</text>
</comment>
<feature type="coiled-coil region" evidence="2">
    <location>
        <begin position="326"/>
        <end position="364"/>
    </location>
</feature>
<sequence>MDTAESEQEEEEPRKKDPQVTSTDPIERKLARRLRIQKRLEQVKKTRDGREVSEEGEESIKTPIEQQIADSMVTLDHLIQDGQEQVTNIRVANDAREVKRRQEQAEARIVRMKLVEDEARESLEKLEEINQKWREISNYRDPLDIYSDMEKQKVKCEELLQAKNEVIEKLNRELDKNDEFFRRDQKRQKEDLNLLAERIDNHINMMSKAYRQELAMLDEVIKVEQSELVESTNKEWEELYKERDKEEVVNMKKKFELIIDFEKEMDTIHVEHQEKYREAKMRLEADIRVLQQELEKIKALCLLNSEKLDYNFLILKKRDAENIIMKAHQKRRINKLQDVVNKLRARIEEAERTTKAEKQRLTDEVLKLHNNIIDIGRKADQFAEVNDKKYNQVWEMNENIAKDLLEKILTADRVIHEQQLGLPWQPPDLSIMTKSELPSFSSAMQAVDKLFKDKGKITAKDPLTYSPEELNAIRSKGN</sequence>
<dbReference type="GO" id="GO:0060285">
    <property type="term" value="P:cilium-dependent cell motility"/>
    <property type="evidence" value="ECO:0007669"/>
    <property type="project" value="TreeGrafter"/>
</dbReference>
<feature type="coiled-coil region" evidence="2">
    <location>
        <begin position="273"/>
        <end position="300"/>
    </location>
</feature>
<dbReference type="Pfam" id="PF14772">
    <property type="entry name" value="NYD-SP28"/>
    <property type="match status" value="1"/>
</dbReference>
<dbReference type="GO" id="GO:0005858">
    <property type="term" value="C:axonemal dynein complex"/>
    <property type="evidence" value="ECO:0007669"/>
    <property type="project" value="InterPro"/>
</dbReference>
<feature type="compositionally biased region" description="Acidic residues" evidence="3">
    <location>
        <begin position="1"/>
        <end position="11"/>
    </location>
</feature>
<evidence type="ECO:0000313" key="6">
    <source>
        <dbReference type="Proteomes" id="UP001378592"/>
    </source>
</evidence>
<dbReference type="Proteomes" id="UP001378592">
    <property type="component" value="Unassembled WGS sequence"/>
</dbReference>
<accession>A0AAN9VTG8</accession>
<reference evidence="5 6" key="1">
    <citation type="submission" date="2024-03" db="EMBL/GenBank/DDBJ databases">
        <title>The genome assembly and annotation of the cricket Gryllus longicercus Weissman &amp; Gray.</title>
        <authorList>
            <person name="Szrajer S."/>
            <person name="Gray D."/>
            <person name="Ylla G."/>
        </authorList>
    </citation>
    <scope>NUCLEOTIDE SEQUENCE [LARGE SCALE GENOMIC DNA]</scope>
    <source>
        <strain evidence="5">DAG 2021-001</strain>
        <tissue evidence="5">Whole body minus gut</tissue>
    </source>
</reference>
<organism evidence="5 6">
    <name type="scientific">Gryllus longicercus</name>
    <dbReference type="NCBI Taxonomy" id="2509291"/>
    <lineage>
        <taxon>Eukaryota</taxon>
        <taxon>Metazoa</taxon>
        <taxon>Ecdysozoa</taxon>
        <taxon>Arthropoda</taxon>
        <taxon>Hexapoda</taxon>
        <taxon>Insecta</taxon>
        <taxon>Pterygota</taxon>
        <taxon>Neoptera</taxon>
        <taxon>Polyneoptera</taxon>
        <taxon>Orthoptera</taxon>
        <taxon>Ensifera</taxon>
        <taxon>Gryllidea</taxon>
        <taxon>Grylloidea</taxon>
        <taxon>Gryllidae</taxon>
        <taxon>Gryllinae</taxon>
        <taxon>Gryllus</taxon>
    </lineage>
</organism>
<feature type="domain" description="Dynein regulatory complex protein 1/2 N-terminal" evidence="4">
    <location>
        <begin position="91"/>
        <end position="192"/>
    </location>
</feature>
<gene>
    <name evidence="5" type="ORF">R5R35_001192</name>
</gene>
<dbReference type="InterPro" id="IPR039750">
    <property type="entry name" value="DRC1/DRC2"/>
</dbReference>
<feature type="region of interest" description="Disordered" evidence="3">
    <location>
        <begin position="42"/>
        <end position="63"/>
    </location>
</feature>
<evidence type="ECO:0000256" key="1">
    <source>
        <dbReference type="ARBA" id="ARBA00023054"/>
    </source>
</evidence>
<proteinExistence type="predicted"/>
<dbReference type="InterPro" id="IPR039505">
    <property type="entry name" value="DRC1/2_N"/>
</dbReference>
<feature type="coiled-coil region" evidence="2">
    <location>
        <begin position="109"/>
        <end position="176"/>
    </location>
</feature>
<dbReference type="AlphaFoldDB" id="A0AAN9VTG8"/>
<dbReference type="PANTHER" id="PTHR21625:SF1">
    <property type="entry name" value="DYNEIN REGULATORY COMPLEX PROTEIN 1"/>
    <property type="match status" value="1"/>
</dbReference>
<keyword evidence="1 2" id="KW-0175">Coiled coil</keyword>
<protein>
    <recommendedName>
        <fullName evidence="4">Dynein regulatory complex protein 1/2 N-terminal domain-containing protein</fullName>
    </recommendedName>
</protein>
<dbReference type="PANTHER" id="PTHR21625">
    <property type="entry name" value="NYD-SP28 PROTEIN"/>
    <property type="match status" value="1"/>
</dbReference>
<evidence type="ECO:0000256" key="3">
    <source>
        <dbReference type="SAM" id="MobiDB-lite"/>
    </source>
</evidence>
<evidence type="ECO:0000259" key="4">
    <source>
        <dbReference type="Pfam" id="PF14772"/>
    </source>
</evidence>
<dbReference type="GO" id="GO:0070286">
    <property type="term" value="P:axonemal dynein complex assembly"/>
    <property type="evidence" value="ECO:0007669"/>
    <property type="project" value="InterPro"/>
</dbReference>
<dbReference type="GO" id="GO:0003352">
    <property type="term" value="P:regulation of cilium movement"/>
    <property type="evidence" value="ECO:0007669"/>
    <property type="project" value="TreeGrafter"/>
</dbReference>
<feature type="region of interest" description="Disordered" evidence="3">
    <location>
        <begin position="1"/>
        <end position="28"/>
    </location>
</feature>
<keyword evidence="6" id="KW-1185">Reference proteome</keyword>
<evidence type="ECO:0000313" key="5">
    <source>
        <dbReference type="EMBL" id="KAK7867770.1"/>
    </source>
</evidence>
<dbReference type="EMBL" id="JAZDUA010000110">
    <property type="protein sequence ID" value="KAK7867770.1"/>
    <property type="molecule type" value="Genomic_DNA"/>
</dbReference>
<name>A0AAN9VTG8_9ORTH</name>
<feature type="compositionally biased region" description="Basic and acidic residues" evidence="3">
    <location>
        <begin position="42"/>
        <end position="53"/>
    </location>
</feature>
<evidence type="ECO:0000256" key="2">
    <source>
        <dbReference type="SAM" id="Coils"/>
    </source>
</evidence>